<accession>A0A085VEX2</accession>
<dbReference type="AlphaFoldDB" id="A0A085VEX2"/>
<dbReference type="EMBL" id="JPQT01000063">
    <property type="protein sequence ID" value="KFE53985.1"/>
    <property type="molecule type" value="Genomic_DNA"/>
</dbReference>
<organism evidence="1 2">
    <name type="scientific">Pseudomonas syringae</name>
    <dbReference type="NCBI Taxonomy" id="317"/>
    <lineage>
        <taxon>Bacteria</taxon>
        <taxon>Pseudomonadati</taxon>
        <taxon>Pseudomonadota</taxon>
        <taxon>Gammaproteobacteria</taxon>
        <taxon>Pseudomonadales</taxon>
        <taxon>Pseudomonadaceae</taxon>
        <taxon>Pseudomonas</taxon>
    </lineage>
</organism>
<dbReference type="Pfam" id="PF07865">
    <property type="entry name" value="DUF1652"/>
    <property type="match status" value="1"/>
</dbReference>
<evidence type="ECO:0008006" key="3">
    <source>
        <dbReference type="Google" id="ProtNLM"/>
    </source>
</evidence>
<evidence type="ECO:0000313" key="1">
    <source>
        <dbReference type="EMBL" id="KFE53985.1"/>
    </source>
</evidence>
<dbReference type="RefSeq" id="WP_020292171.1">
    <property type="nucleotide sequence ID" value="NZ_JPQT01000063.1"/>
</dbReference>
<evidence type="ECO:0000313" key="2">
    <source>
        <dbReference type="Proteomes" id="UP000028643"/>
    </source>
</evidence>
<dbReference type="InterPro" id="IPR012448">
    <property type="entry name" value="DUF1652"/>
</dbReference>
<name>A0A085VEX2_PSESX</name>
<gene>
    <name evidence="1" type="ORF">IV02_04355</name>
</gene>
<proteinExistence type="predicted"/>
<dbReference type="PATRIC" id="fig|317.174.peg.883"/>
<protein>
    <recommendedName>
        <fullName evidence="3">DUF1652 domain-containing protein</fullName>
    </recommendedName>
</protein>
<sequence>MISSQELTHIVEMAFLPKRCACTIDPTGSMTIQIFNQNTDKEELTFAGIDATTLTAGRAIANLVLGLREEIRLWHLQPEQRQGDGGKRLRN</sequence>
<dbReference type="Proteomes" id="UP000028643">
    <property type="component" value="Unassembled WGS sequence"/>
</dbReference>
<comment type="caution">
    <text evidence="1">The sequence shown here is derived from an EMBL/GenBank/DDBJ whole genome shotgun (WGS) entry which is preliminary data.</text>
</comment>
<reference evidence="1 2" key="1">
    <citation type="submission" date="2014-07" db="EMBL/GenBank/DDBJ databases">
        <title>Draft Genome Sequences of Environmental Pseudomonas syringae strains.</title>
        <authorList>
            <person name="Baltrus D.A."/>
            <person name="Berge O."/>
            <person name="Morris C."/>
        </authorList>
    </citation>
    <scope>NUCLEOTIDE SEQUENCE [LARGE SCALE GENOMIC DNA]</scope>
    <source>
        <strain evidence="1 2">CEB003</strain>
    </source>
</reference>